<gene>
    <name evidence="2" type="ORF">S06H3_08558</name>
</gene>
<accession>X1KRA4</accession>
<feature type="region of interest" description="Disordered" evidence="1">
    <location>
        <begin position="1"/>
        <end position="43"/>
    </location>
</feature>
<dbReference type="EMBL" id="BARV01003629">
    <property type="protein sequence ID" value="GAI09607.1"/>
    <property type="molecule type" value="Genomic_DNA"/>
</dbReference>
<name>X1KRA4_9ZZZZ</name>
<organism evidence="2">
    <name type="scientific">marine sediment metagenome</name>
    <dbReference type="NCBI Taxonomy" id="412755"/>
    <lineage>
        <taxon>unclassified sequences</taxon>
        <taxon>metagenomes</taxon>
        <taxon>ecological metagenomes</taxon>
    </lineage>
</organism>
<comment type="caution">
    <text evidence="2">The sequence shown here is derived from an EMBL/GenBank/DDBJ whole genome shotgun (WGS) entry which is preliminary data.</text>
</comment>
<protein>
    <submittedName>
        <fullName evidence="2">Uncharacterized protein</fullName>
    </submittedName>
</protein>
<reference evidence="2" key="1">
    <citation type="journal article" date="2014" name="Front. Microbiol.">
        <title>High frequency of phylogenetically diverse reductive dehalogenase-homologous genes in deep subseafloor sedimentary metagenomes.</title>
        <authorList>
            <person name="Kawai M."/>
            <person name="Futagami T."/>
            <person name="Toyoda A."/>
            <person name="Takaki Y."/>
            <person name="Nishi S."/>
            <person name="Hori S."/>
            <person name="Arai W."/>
            <person name="Tsubouchi T."/>
            <person name="Morono Y."/>
            <person name="Uchiyama I."/>
            <person name="Ito T."/>
            <person name="Fujiyama A."/>
            <person name="Inagaki F."/>
            <person name="Takami H."/>
        </authorList>
    </citation>
    <scope>NUCLEOTIDE SEQUENCE</scope>
    <source>
        <strain evidence="2">Expedition CK06-06</strain>
    </source>
</reference>
<feature type="non-terminal residue" evidence="2">
    <location>
        <position position="1"/>
    </location>
</feature>
<evidence type="ECO:0000256" key="1">
    <source>
        <dbReference type="SAM" id="MobiDB-lite"/>
    </source>
</evidence>
<sequence>AQGEKQQGTAEAGPGHAKGDSWGNGSREAGAGLGRLSCLWTAS</sequence>
<evidence type="ECO:0000313" key="2">
    <source>
        <dbReference type="EMBL" id="GAI09607.1"/>
    </source>
</evidence>
<dbReference type="AlphaFoldDB" id="X1KRA4"/>
<proteinExistence type="predicted"/>